<dbReference type="EMBL" id="JBHSFE010000014">
    <property type="protein sequence ID" value="MFC4609979.1"/>
    <property type="molecule type" value="Genomic_DNA"/>
</dbReference>
<feature type="region of interest" description="Disordered" evidence="1">
    <location>
        <begin position="54"/>
        <end position="77"/>
    </location>
</feature>
<comment type="caution">
    <text evidence="2">The sequence shown here is derived from an EMBL/GenBank/DDBJ whole genome shotgun (WGS) entry which is preliminary data.</text>
</comment>
<evidence type="ECO:0000313" key="3">
    <source>
        <dbReference type="Proteomes" id="UP001595993"/>
    </source>
</evidence>
<feature type="region of interest" description="Disordered" evidence="1">
    <location>
        <begin position="1"/>
        <end position="40"/>
    </location>
</feature>
<organism evidence="2 3">
    <name type="scientific">Streptomyces maoxianensis</name>
    <dbReference type="NCBI Taxonomy" id="1459942"/>
    <lineage>
        <taxon>Bacteria</taxon>
        <taxon>Bacillati</taxon>
        <taxon>Actinomycetota</taxon>
        <taxon>Actinomycetes</taxon>
        <taxon>Kitasatosporales</taxon>
        <taxon>Streptomycetaceae</taxon>
        <taxon>Streptomyces</taxon>
    </lineage>
</organism>
<reference evidence="3" key="1">
    <citation type="journal article" date="2019" name="Int. J. Syst. Evol. Microbiol.">
        <title>The Global Catalogue of Microorganisms (GCM) 10K type strain sequencing project: providing services to taxonomists for standard genome sequencing and annotation.</title>
        <authorList>
            <consortium name="The Broad Institute Genomics Platform"/>
            <consortium name="The Broad Institute Genome Sequencing Center for Infectious Disease"/>
            <person name="Wu L."/>
            <person name="Ma J."/>
        </authorList>
    </citation>
    <scope>NUCLEOTIDE SEQUENCE [LARGE SCALE GENOMIC DNA]</scope>
    <source>
        <strain evidence="3">CGMCC 4.7139</strain>
    </source>
</reference>
<accession>A0ABV9GA45</accession>
<feature type="compositionally biased region" description="Basic and acidic residues" evidence="1">
    <location>
        <begin position="14"/>
        <end position="32"/>
    </location>
</feature>
<evidence type="ECO:0000313" key="2">
    <source>
        <dbReference type="EMBL" id="MFC4609979.1"/>
    </source>
</evidence>
<dbReference type="RefSeq" id="WP_381197391.1">
    <property type="nucleotide sequence ID" value="NZ_JBHSFE010000014.1"/>
</dbReference>
<name>A0ABV9GA45_9ACTN</name>
<evidence type="ECO:0000256" key="1">
    <source>
        <dbReference type="SAM" id="MobiDB-lite"/>
    </source>
</evidence>
<protein>
    <submittedName>
        <fullName evidence="2">Uncharacterized protein</fullName>
    </submittedName>
</protein>
<sequence>MRSATRLSGGEAAGAERDRPDPPPVRETREVPDQLPLPGAAQQVVVARKLGGTFRVSSGGTTRAGMPRTDRANPRCS</sequence>
<gene>
    <name evidence="2" type="ORF">ACFO9E_19505</name>
</gene>
<keyword evidence="3" id="KW-1185">Reference proteome</keyword>
<feature type="compositionally biased region" description="Basic and acidic residues" evidence="1">
    <location>
        <begin position="68"/>
        <end position="77"/>
    </location>
</feature>
<dbReference type="Proteomes" id="UP001595993">
    <property type="component" value="Unassembled WGS sequence"/>
</dbReference>
<proteinExistence type="predicted"/>